<dbReference type="InterPro" id="IPR029021">
    <property type="entry name" value="Prot-tyrosine_phosphatase-like"/>
</dbReference>
<dbReference type="PROSITE" id="PS00383">
    <property type="entry name" value="TYR_PHOSPHATASE_1"/>
    <property type="match status" value="1"/>
</dbReference>
<feature type="region of interest" description="Disordered" evidence="2">
    <location>
        <begin position="194"/>
        <end position="214"/>
    </location>
</feature>
<protein>
    <submittedName>
        <fullName evidence="5">Protein tyrosine/serine phosphatase</fullName>
    </submittedName>
</protein>
<dbReference type="PANTHER" id="PTHR31126:SF72">
    <property type="entry name" value="DUAL SPECIFICITY PROTEIN PHOSPHATASE TPBA"/>
    <property type="match status" value="1"/>
</dbReference>
<keyword evidence="3" id="KW-1133">Transmembrane helix</keyword>
<reference evidence="5 6" key="1">
    <citation type="submission" date="2021-03" db="EMBL/GenBank/DDBJ databases">
        <title>Genomic Encyclopedia of Type Strains, Phase IV (KMG-IV): sequencing the most valuable type-strain genomes for metagenomic binning, comparative biology and taxonomic classification.</title>
        <authorList>
            <person name="Goeker M."/>
        </authorList>
    </citation>
    <scope>NUCLEOTIDE SEQUENCE [LARGE SCALE GENOMIC DNA]</scope>
    <source>
        <strain evidence="5 6">DSM 21600</strain>
    </source>
</reference>
<dbReference type="CDD" id="cd14529">
    <property type="entry name" value="TpbA-like"/>
    <property type="match status" value="1"/>
</dbReference>
<dbReference type="InterPro" id="IPR026893">
    <property type="entry name" value="Tyr/Ser_Pase_IphP-type"/>
</dbReference>
<evidence type="ECO:0000256" key="2">
    <source>
        <dbReference type="SAM" id="MobiDB-lite"/>
    </source>
</evidence>
<dbReference type="Gene3D" id="3.90.190.10">
    <property type="entry name" value="Protein tyrosine phosphatase superfamily"/>
    <property type="match status" value="1"/>
</dbReference>
<keyword evidence="6" id="KW-1185">Reference proteome</keyword>
<feature type="domain" description="Tyrosine specific protein phosphatases" evidence="4">
    <location>
        <begin position="104"/>
        <end position="143"/>
    </location>
</feature>
<gene>
    <name evidence="5" type="ORF">J2Z17_002895</name>
</gene>
<dbReference type="InterPro" id="IPR000387">
    <property type="entry name" value="Tyr_Pase_dom"/>
</dbReference>
<comment type="caution">
    <text evidence="5">The sequence shown here is derived from an EMBL/GenBank/DDBJ whole genome shotgun (WGS) entry which is preliminary data.</text>
</comment>
<dbReference type="RefSeq" id="WP_209946171.1">
    <property type="nucleotide sequence ID" value="NZ_JAGGJU010000007.1"/>
</dbReference>
<dbReference type="PANTHER" id="PTHR31126">
    <property type="entry name" value="TYROSINE-PROTEIN PHOSPHATASE"/>
    <property type="match status" value="1"/>
</dbReference>
<evidence type="ECO:0000259" key="4">
    <source>
        <dbReference type="PROSITE" id="PS50056"/>
    </source>
</evidence>
<accession>A0ABS4E0J1</accession>
<feature type="transmembrane region" description="Helical" evidence="3">
    <location>
        <begin position="12"/>
        <end position="32"/>
    </location>
</feature>
<dbReference type="EMBL" id="JAGGJU010000007">
    <property type="protein sequence ID" value="MBP1851450.1"/>
    <property type="molecule type" value="Genomic_DNA"/>
</dbReference>
<sequence>MLRAILKQAGRFGAVVLVSVAAIGGYCGYLQYYGNLHTVIPGQVYRSAQPSAAQIDEYASEYGIKSIINLRGENDGSPWYDTEIKAADARGIRHFDFRMSARRELSSQRIRELTELMRTAPKPLLIHCKSGADRTGLASVIYLHQIAGVPDDKAEGQLSLYFGHFSIPLLSQAYAMDASWEKFENTTGFEQLASAEEPAGSSMSLAAPKPVLGR</sequence>
<dbReference type="Pfam" id="PF13350">
    <property type="entry name" value="Y_phosphatase3"/>
    <property type="match status" value="1"/>
</dbReference>
<keyword evidence="3" id="KW-0472">Membrane</keyword>
<dbReference type="PROSITE" id="PS50056">
    <property type="entry name" value="TYR_PHOSPHATASE_2"/>
    <property type="match status" value="1"/>
</dbReference>
<evidence type="ECO:0000256" key="3">
    <source>
        <dbReference type="SAM" id="Phobius"/>
    </source>
</evidence>
<dbReference type="InterPro" id="IPR016130">
    <property type="entry name" value="Tyr_Pase_AS"/>
</dbReference>
<dbReference type="SUPFAM" id="SSF52799">
    <property type="entry name" value="(Phosphotyrosine protein) phosphatases II"/>
    <property type="match status" value="1"/>
</dbReference>
<dbReference type="Proteomes" id="UP000759443">
    <property type="component" value="Unassembled WGS sequence"/>
</dbReference>
<proteinExistence type="inferred from homology"/>
<evidence type="ECO:0000313" key="5">
    <source>
        <dbReference type="EMBL" id="MBP1851450.1"/>
    </source>
</evidence>
<comment type="similarity">
    <text evidence="1">Belongs to the protein-tyrosine phosphatase family.</text>
</comment>
<evidence type="ECO:0000256" key="1">
    <source>
        <dbReference type="ARBA" id="ARBA00009580"/>
    </source>
</evidence>
<keyword evidence="3" id="KW-0812">Transmembrane</keyword>
<name>A0ABS4E0J1_9HYPH</name>
<organism evidence="5 6">
    <name type="scientific">Rhizobium halophytocola</name>
    <dbReference type="NCBI Taxonomy" id="735519"/>
    <lineage>
        <taxon>Bacteria</taxon>
        <taxon>Pseudomonadati</taxon>
        <taxon>Pseudomonadota</taxon>
        <taxon>Alphaproteobacteria</taxon>
        <taxon>Hyphomicrobiales</taxon>
        <taxon>Rhizobiaceae</taxon>
        <taxon>Rhizobium/Agrobacterium group</taxon>
        <taxon>Rhizobium</taxon>
    </lineage>
</organism>
<evidence type="ECO:0000313" key="6">
    <source>
        <dbReference type="Proteomes" id="UP000759443"/>
    </source>
</evidence>